<sequence>MKVLISCKFSSAIWSDNVTGFLLFIGFYDVIAAAEYPSCFRAILFEQRIELTSYAHIEGIAKQIRSKAECEKRAEDSFVTASVSSTAILHSGPSSTPPVFNNILTAVSAINNDTVSVADQVFAQISPILNSIIDEINLLRDRIDSIERIVDNSHNRHEKVRREIRKVRRTTSEILDRLPKKPAFRGIKYIWISCNSLVLFCLHFYLVSSLSNKYSVVSFDHGSFSYLASDKKLAVDRNIDYDIQSKKCQNLICRNMFILCVLERNIAIAKNLCVTRTTVHRTVKRYQELGTVEDHSRSGRPMSVNTSRIRKIVKKRIFRDNKRFMRKMASDLNISPTSMRRIVKYELGFYPYKISLAHMLMEKMKVNHYEKQGNSSASLDRTTPRTCSSLMRKFSLSIRHAIVRTAGNFFNVTTRGFRKHP</sequence>
<organism evidence="2 3">
    <name type="scientific">Heterorhabditis bacteriophora</name>
    <name type="common">Entomopathogenic nematode worm</name>
    <dbReference type="NCBI Taxonomy" id="37862"/>
    <lineage>
        <taxon>Eukaryota</taxon>
        <taxon>Metazoa</taxon>
        <taxon>Ecdysozoa</taxon>
        <taxon>Nematoda</taxon>
        <taxon>Chromadorea</taxon>
        <taxon>Rhabditida</taxon>
        <taxon>Rhabditina</taxon>
        <taxon>Rhabditomorpha</taxon>
        <taxon>Strongyloidea</taxon>
        <taxon>Heterorhabditidae</taxon>
        <taxon>Heterorhabditis</taxon>
    </lineage>
</organism>
<protein>
    <submittedName>
        <fullName evidence="3">HTH_Tnp_Tc3_2 domain-containing protein</fullName>
    </submittedName>
</protein>
<evidence type="ECO:0000313" key="3">
    <source>
        <dbReference type="WBParaSite" id="Hba_00170"/>
    </source>
</evidence>
<dbReference type="WBParaSite" id="Hba_00170">
    <property type="protein sequence ID" value="Hba_00170"/>
    <property type="gene ID" value="Hba_00170"/>
</dbReference>
<dbReference type="SUPFAM" id="SSF46689">
    <property type="entry name" value="Homeodomain-like"/>
    <property type="match status" value="1"/>
</dbReference>
<dbReference type="InterPro" id="IPR009057">
    <property type="entry name" value="Homeodomain-like_sf"/>
</dbReference>
<proteinExistence type="predicted"/>
<dbReference type="AlphaFoldDB" id="A0A1I7W6C0"/>
<comment type="subcellular location">
    <subcellularLocation>
        <location evidence="1">Nucleus</location>
    </subcellularLocation>
</comment>
<dbReference type="GO" id="GO:0005634">
    <property type="term" value="C:nucleus"/>
    <property type="evidence" value="ECO:0007669"/>
    <property type="project" value="UniProtKB-SubCell"/>
</dbReference>
<name>A0A1I7W6C0_HETBA</name>
<accession>A0A1I7W6C0</accession>
<dbReference type="Proteomes" id="UP000095283">
    <property type="component" value="Unplaced"/>
</dbReference>
<keyword evidence="2" id="KW-1185">Reference proteome</keyword>
<evidence type="ECO:0000313" key="2">
    <source>
        <dbReference type="Proteomes" id="UP000095283"/>
    </source>
</evidence>
<dbReference type="PANTHER" id="PTHR46068:SF1">
    <property type="entry name" value="TRANSPOSASE IS30-LIKE HTH DOMAIN-CONTAINING PROTEIN"/>
    <property type="match status" value="1"/>
</dbReference>
<dbReference type="PANTHER" id="PTHR46068">
    <property type="entry name" value="PROTEIN CBG27172"/>
    <property type="match status" value="1"/>
</dbReference>
<evidence type="ECO:0000256" key="1">
    <source>
        <dbReference type="ARBA" id="ARBA00004123"/>
    </source>
</evidence>
<reference evidence="3" key="1">
    <citation type="submission" date="2016-11" db="UniProtKB">
        <authorList>
            <consortium name="WormBaseParasite"/>
        </authorList>
    </citation>
    <scope>IDENTIFICATION</scope>
</reference>